<evidence type="ECO:0000313" key="4">
    <source>
        <dbReference type="EMBL" id="HIW13447.1"/>
    </source>
</evidence>
<dbReference type="InterPro" id="IPR001173">
    <property type="entry name" value="Glyco_trans_2-like"/>
</dbReference>
<protein>
    <submittedName>
        <fullName evidence="4">Glycosyltransferase family 2 protein</fullName>
    </submittedName>
</protein>
<reference evidence="4" key="1">
    <citation type="journal article" date="2021" name="PeerJ">
        <title>Extensive microbial diversity within the chicken gut microbiome revealed by metagenomics and culture.</title>
        <authorList>
            <person name="Gilroy R."/>
            <person name="Ravi A."/>
            <person name="Getino M."/>
            <person name="Pursley I."/>
            <person name="Horton D.L."/>
            <person name="Alikhan N.F."/>
            <person name="Baker D."/>
            <person name="Gharbi K."/>
            <person name="Hall N."/>
            <person name="Watson M."/>
            <person name="Adriaenssens E.M."/>
            <person name="Foster-Nyarko E."/>
            <person name="Jarju S."/>
            <person name="Secka A."/>
            <person name="Antonio M."/>
            <person name="Oren A."/>
            <person name="Chaudhuri R.R."/>
            <person name="La Ragione R."/>
            <person name="Hildebrand F."/>
            <person name="Pallen M.J."/>
        </authorList>
    </citation>
    <scope>NUCLEOTIDE SEQUENCE</scope>
    <source>
        <strain evidence="4">ChiHjej13B12-752</strain>
    </source>
</reference>
<name>A0A9D1QHR8_9STAP</name>
<accession>A0A9D1QHR8</accession>
<dbReference type="InterPro" id="IPR029044">
    <property type="entry name" value="Nucleotide-diphossugar_trans"/>
</dbReference>
<dbReference type="PANTHER" id="PTHR22916:SF3">
    <property type="entry name" value="UDP-GLCNAC:BETAGAL BETA-1,3-N-ACETYLGLUCOSAMINYLTRANSFERASE-LIKE PROTEIN 1"/>
    <property type="match status" value="1"/>
</dbReference>
<dbReference type="Gene3D" id="3.90.550.10">
    <property type="entry name" value="Spore Coat Polysaccharide Biosynthesis Protein SpsA, Chain A"/>
    <property type="match status" value="1"/>
</dbReference>
<comment type="similarity">
    <text evidence="1">Belongs to the glycosyltransferase 2 family.</text>
</comment>
<evidence type="ECO:0000259" key="3">
    <source>
        <dbReference type="Pfam" id="PF19087"/>
    </source>
</evidence>
<comment type="caution">
    <text evidence="4">The sequence shown here is derived from an EMBL/GenBank/DDBJ whole genome shotgun (WGS) entry which is preliminary data.</text>
</comment>
<dbReference type="PANTHER" id="PTHR22916">
    <property type="entry name" value="GLYCOSYLTRANSFERASE"/>
    <property type="match status" value="1"/>
</dbReference>
<dbReference type="Proteomes" id="UP000823989">
    <property type="component" value="Unassembled WGS sequence"/>
</dbReference>
<dbReference type="CDD" id="cd00761">
    <property type="entry name" value="Glyco_tranf_GTA_type"/>
    <property type="match status" value="1"/>
</dbReference>
<sequence>MNKTLSIIIPVYNKEKYLHTCMQSLIDLDIDKKSIEVICVDDVSTDNSLEIINQYAKAHDFIKVTALENNSGGPSRPRNIGMAQANGTYLTLLDADDWLDSAGLPKLLHQMLENHADIGFGQSYKHTNKAITKIARFASYKNADNLVPYEIEKIFRAVGPPGKIFKKSIIQEHNIEFEHMKFGEDKLFFVELISKCKNASMTTTPVYHVNRQSDNVSLIKETTILDKAAINMEILKKILMLDIPEFAKNEAVTRIVEVDLIRRYFHTKTFLKSFEKDKFYQLFDEFERVFSENDLDIEDYIKMDRFKNIYYLYKNADRKDLTEYIEYLVNDRKKSQYIKDGVMHSRLPSKYSNLIPITEELYPVYGGTHLLNGKFYEVIQVYKRPQVNIDHVYISKIADETVEQSVEYKLEHDKIYIHTEDLNFEGVDINLRIIFDDYKSALVYSTPPNASEKYLQNRQGFKAEFKEVENSALVPNEDYITVLPESIVALKDINSYYDEDFKNEKSESIEAGRRITVTEVTKSTNGTPRLKTEEGSIITANKKFVKSLNRSQTEGYITEKTEKVRIIKKCKMYHSRAFNTEPIKILERGDELFVSDIVYTNGLTPRLKIRDSYFITANMDYVEAVR</sequence>
<dbReference type="EMBL" id="DXHR01000033">
    <property type="protein sequence ID" value="HIW13447.1"/>
    <property type="molecule type" value="Genomic_DNA"/>
</dbReference>
<gene>
    <name evidence="4" type="ORF">H9891_09875</name>
</gene>
<reference evidence="4" key="2">
    <citation type="submission" date="2021-04" db="EMBL/GenBank/DDBJ databases">
        <authorList>
            <person name="Gilroy R."/>
        </authorList>
    </citation>
    <scope>NUCLEOTIDE SEQUENCE</scope>
    <source>
        <strain evidence="4">ChiHjej13B12-752</strain>
    </source>
</reference>
<dbReference type="SUPFAM" id="SSF53448">
    <property type="entry name" value="Nucleotide-diphospho-sugar transferases"/>
    <property type="match status" value="1"/>
</dbReference>
<dbReference type="Pfam" id="PF19087">
    <property type="entry name" value="DUF5776"/>
    <property type="match status" value="2"/>
</dbReference>
<dbReference type="InterPro" id="IPR044081">
    <property type="entry name" value="DUF5776"/>
</dbReference>
<feature type="domain" description="Glycosyltransferase 2-like" evidence="2">
    <location>
        <begin position="6"/>
        <end position="128"/>
    </location>
</feature>
<proteinExistence type="inferred from homology"/>
<dbReference type="GO" id="GO:0016758">
    <property type="term" value="F:hexosyltransferase activity"/>
    <property type="evidence" value="ECO:0007669"/>
    <property type="project" value="UniProtKB-ARBA"/>
</dbReference>
<evidence type="ECO:0000256" key="1">
    <source>
        <dbReference type="ARBA" id="ARBA00006739"/>
    </source>
</evidence>
<dbReference type="AlphaFoldDB" id="A0A9D1QHR8"/>
<dbReference type="Pfam" id="PF00535">
    <property type="entry name" value="Glycos_transf_2"/>
    <property type="match status" value="1"/>
</dbReference>
<feature type="domain" description="DUF5776" evidence="3">
    <location>
        <begin position="556"/>
        <end position="622"/>
    </location>
</feature>
<evidence type="ECO:0000259" key="2">
    <source>
        <dbReference type="Pfam" id="PF00535"/>
    </source>
</evidence>
<feature type="domain" description="DUF5776" evidence="3">
    <location>
        <begin position="479"/>
        <end position="545"/>
    </location>
</feature>
<evidence type="ECO:0000313" key="5">
    <source>
        <dbReference type="Proteomes" id="UP000823989"/>
    </source>
</evidence>
<organism evidence="4 5">
    <name type="scientific">Candidatus Salinicoccus stercoripullorum</name>
    <dbReference type="NCBI Taxonomy" id="2838756"/>
    <lineage>
        <taxon>Bacteria</taxon>
        <taxon>Bacillati</taxon>
        <taxon>Bacillota</taxon>
        <taxon>Bacilli</taxon>
        <taxon>Bacillales</taxon>
        <taxon>Staphylococcaceae</taxon>
        <taxon>Salinicoccus</taxon>
    </lineage>
</organism>